<feature type="domain" description="SWIM-type" evidence="2">
    <location>
        <begin position="88"/>
        <end position="127"/>
    </location>
</feature>
<evidence type="ECO:0000259" key="2">
    <source>
        <dbReference type="PROSITE" id="PS50966"/>
    </source>
</evidence>
<dbReference type="PANTHER" id="PTHR36847:SF1">
    <property type="entry name" value="AMIDOLIGASE ENZYME"/>
    <property type="match status" value="1"/>
</dbReference>
<gene>
    <name evidence="3" type="ORF">Maut_00583</name>
    <name evidence="4" type="ORF">MTAT_26510</name>
</gene>
<name>A0AAC9HFH8_NEOTH</name>
<dbReference type="Proteomes" id="UP000322283">
    <property type="component" value="Unassembled WGS sequence"/>
</dbReference>
<accession>A0AAC9HFH8</accession>
<dbReference type="Pfam" id="PF12224">
    <property type="entry name" value="Amidoligase_2"/>
    <property type="match status" value="1"/>
</dbReference>
<keyword evidence="1" id="KW-0862">Zinc</keyword>
<reference evidence="3 5" key="1">
    <citation type="submission" date="2016-08" db="EMBL/GenBank/DDBJ databases">
        <title>Moorella thermoacetica DSM 103132.</title>
        <authorList>
            <person name="Jendresen C.B."/>
            <person name="Redl S.M."/>
            <person name="Jensen T.O."/>
            <person name="Nielsen A.T."/>
        </authorList>
    </citation>
    <scope>NUCLEOTIDE SEQUENCE [LARGE SCALE GENOMIC DNA]</scope>
    <source>
        <strain evidence="3 5">DSM 103132</strain>
    </source>
</reference>
<organism evidence="3 5">
    <name type="scientific">Neomoorella thermoacetica</name>
    <name type="common">Clostridium thermoaceticum</name>
    <dbReference type="NCBI Taxonomy" id="1525"/>
    <lineage>
        <taxon>Bacteria</taxon>
        <taxon>Bacillati</taxon>
        <taxon>Bacillota</taxon>
        <taxon>Clostridia</taxon>
        <taxon>Neomoorellales</taxon>
        <taxon>Neomoorellaceae</taxon>
        <taxon>Neomoorella</taxon>
    </lineage>
</organism>
<evidence type="ECO:0000313" key="4">
    <source>
        <dbReference type="EMBL" id="TYL08987.1"/>
    </source>
</evidence>
<keyword evidence="1" id="KW-0863">Zinc-finger</keyword>
<dbReference type="GO" id="GO:0008270">
    <property type="term" value="F:zinc ion binding"/>
    <property type="evidence" value="ECO:0007669"/>
    <property type="project" value="UniProtKB-KW"/>
</dbReference>
<evidence type="ECO:0000256" key="1">
    <source>
        <dbReference type="PROSITE-ProRule" id="PRU00325"/>
    </source>
</evidence>
<sequence length="480" mass="50898">MPKRRSGAAAYAGGGGGGMAAASGAGGSGAGIGGGGASVSGGAPLEVAPEPIVVNNVYSRTRRRSEDVLVNFTGPAAAVVHSGSGHTYNVGIEPGHYSCECPDFTIRHHRNPNYACRHVRAALSAAGQTAPGAVAAASAATEAAAAHVPRRAEDAAAAERQDSVAGVWAEGTASYAAAAGQIEPEVMAADDAAFAELWQQAQNPPEYLYSDVLPNPNMTFGLEIEFDGGDRQAIARDLYEEGLIAEPRQSGYHGGRSNPNLWAFETDASVSGGEIVSPVFRDTPTAWQQIEKVCEIVRRHGGRATTRCGGHVHIGTVSPLDSQNSRWDRLLRLVKANEDLLYRLAAGGESGGTHRGTDYVRPVANVQSLDNTSHYHGVNKRRETAEFRYFNGTLDPRQIQTNVRIAAGLVDTASKDDPAVDSRIPDRVLARGTQARRQAINGTPEDHGVVRNFLDTVFTRARDKAAALWLYATSRWQPAS</sequence>
<evidence type="ECO:0000313" key="3">
    <source>
        <dbReference type="EMBL" id="AOQ23046.1"/>
    </source>
</evidence>
<keyword evidence="6" id="KW-1185">Reference proteome</keyword>
<dbReference type="EMBL" id="VCDX01000013">
    <property type="protein sequence ID" value="TYL08987.1"/>
    <property type="molecule type" value="Genomic_DNA"/>
</dbReference>
<dbReference type="InterPro" id="IPR022025">
    <property type="entry name" value="Amidoligase_2"/>
</dbReference>
<evidence type="ECO:0000313" key="6">
    <source>
        <dbReference type="Proteomes" id="UP000322283"/>
    </source>
</evidence>
<dbReference type="InterPro" id="IPR007527">
    <property type="entry name" value="Znf_SWIM"/>
</dbReference>
<reference evidence="4 6" key="2">
    <citation type="submission" date="2019-05" db="EMBL/GenBank/DDBJ databases">
        <title>Genome sequence of Moorella thermoacetica ATCC 33924.</title>
        <authorList>
            <person name="Poehlein A."/>
            <person name="Bengelsdorf F.R."/>
            <person name="Duerre P."/>
            <person name="Daniel R."/>
        </authorList>
    </citation>
    <scope>NUCLEOTIDE SEQUENCE [LARGE SCALE GENOMIC DNA]</scope>
    <source>
        <strain evidence="4 6">ATCC 33924</strain>
    </source>
</reference>
<keyword evidence="1" id="KW-0479">Metal-binding</keyword>
<dbReference type="AlphaFoldDB" id="A0AAC9HFH8"/>
<dbReference type="Proteomes" id="UP000094598">
    <property type="component" value="Chromosome"/>
</dbReference>
<dbReference type="EMBL" id="CP017019">
    <property type="protein sequence ID" value="AOQ23046.1"/>
    <property type="molecule type" value="Genomic_DNA"/>
</dbReference>
<dbReference type="PANTHER" id="PTHR36847">
    <property type="entry name" value="AMIDOLIGASE ENZYME"/>
    <property type="match status" value="1"/>
</dbReference>
<evidence type="ECO:0000313" key="5">
    <source>
        <dbReference type="Proteomes" id="UP000094598"/>
    </source>
</evidence>
<proteinExistence type="predicted"/>
<dbReference type="PROSITE" id="PS50966">
    <property type="entry name" value="ZF_SWIM"/>
    <property type="match status" value="1"/>
</dbReference>
<protein>
    <submittedName>
        <fullName evidence="3">Amidoligase enzyme</fullName>
    </submittedName>
</protein>